<accession>A0A803NG12</accession>
<dbReference type="SUPFAM" id="SSF53098">
    <property type="entry name" value="Ribonuclease H-like"/>
    <property type="match status" value="1"/>
</dbReference>
<dbReference type="InterPro" id="IPR002156">
    <property type="entry name" value="RNaseH_domain"/>
</dbReference>
<dbReference type="GO" id="GO:0003676">
    <property type="term" value="F:nucleic acid binding"/>
    <property type="evidence" value="ECO:0007669"/>
    <property type="project" value="InterPro"/>
</dbReference>
<protein>
    <submittedName>
        <fullName evidence="3">Uncharacterized protein</fullName>
    </submittedName>
</protein>
<dbReference type="EnsemblPlants" id="evm.model.01.1205">
    <property type="protein sequence ID" value="cds.evm.model.01.1205"/>
    <property type="gene ID" value="evm.TU.01.1205"/>
</dbReference>
<dbReference type="Gramene" id="evm.model.01.1205">
    <property type="protein sequence ID" value="cds.evm.model.01.1205"/>
    <property type="gene ID" value="evm.TU.01.1205"/>
</dbReference>
<proteinExistence type="predicted"/>
<evidence type="ECO:0000313" key="3">
    <source>
        <dbReference type="EnsemblPlants" id="cds.evm.model.01.1205"/>
    </source>
</evidence>
<dbReference type="InterPro" id="IPR012337">
    <property type="entry name" value="RNaseH-like_sf"/>
</dbReference>
<dbReference type="GO" id="GO:0004523">
    <property type="term" value="F:RNA-DNA hybrid ribonuclease activity"/>
    <property type="evidence" value="ECO:0007669"/>
    <property type="project" value="InterPro"/>
</dbReference>
<dbReference type="Pfam" id="PF13456">
    <property type="entry name" value="RVT_3"/>
    <property type="match status" value="1"/>
</dbReference>
<dbReference type="InterPro" id="IPR036397">
    <property type="entry name" value="RNaseH_sf"/>
</dbReference>
<feature type="domain" description="RNase H type-1" evidence="1">
    <location>
        <begin position="566"/>
        <end position="687"/>
    </location>
</feature>
<dbReference type="Pfam" id="PF13966">
    <property type="entry name" value="zf-RVT"/>
    <property type="match status" value="1"/>
</dbReference>
<dbReference type="InterPro" id="IPR026960">
    <property type="entry name" value="RVT-Znf"/>
</dbReference>
<dbReference type="PANTHER" id="PTHR47074:SF11">
    <property type="entry name" value="REVERSE TRANSCRIPTASE-LIKE PROTEIN"/>
    <property type="match status" value="1"/>
</dbReference>
<dbReference type="Proteomes" id="UP000596661">
    <property type="component" value="Chromosome 1"/>
</dbReference>
<dbReference type="Gene3D" id="3.30.420.10">
    <property type="entry name" value="Ribonuclease H-like superfamily/Ribonuclease H"/>
    <property type="match status" value="1"/>
</dbReference>
<name>A0A803NG12_CANSA</name>
<reference evidence="3" key="1">
    <citation type="submission" date="2018-11" db="EMBL/GenBank/DDBJ databases">
        <authorList>
            <person name="Grassa J C."/>
        </authorList>
    </citation>
    <scope>NUCLEOTIDE SEQUENCE [LARGE SCALE GENOMIC DNA]</scope>
</reference>
<dbReference type="InterPro" id="IPR052929">
    <property type="entry name" value="RNase_H-like_EbsB-rel"/>
</dbReference>
<dbReference type="EMBL" id="UZAU01000023">
    <property type="status" value="NOT_ANNOTATED_CDS"/>
    <property type="molecule type" value="Genomic_DNA"/>
</dbReference>
<dbReference type="CDD" id="cd06222">
    <property type="entry name" value="RNase_H_like"/>
    <property type="match status" value="1"/>
</dbReference>
<evidence type="ECO:0000259" key="2">
    <source>
        <dbReference type="Pfam" id="PF13966"/>
    </source>
</evidence>
<feature type="domain" description="Reverse transcriptase zinc-binding" evidence="2">
    <location>
        <begin position="370"/>
        <end position="457"/>
    </location>
</feature>
<evidence type="ECO:0000259" key="1">
    <source>
        <dbReference type="Pfam" id="PF13456"/>
    </source>
</evidence>
<reference evidence="3" key="2">
    <citation type="submission" date="2021-03" db="UniProtKB">
        <authorList>
            <consortium name="EnsemblPlants"/>
        </authorList>
    </citation>
    <scope>IDENTIFICATION</scope>
</reference>
<dbReference type="PANTHER" id="PTHR47074">
    <property type="entry name" value="BNAC02G40300D PROTEIN"/>
    <property type="match status" value="1"/>
</dbReference>
<dbReference type="AlphaFoldDB" id="A0A803NG12"/>
<keyword evidence="4" id="KW-1185">Reference proteome</keyword>
<evidence type="ECO:0000313" key="4">
    <source>
        <dbReference type="Proteomes" id="UP000596661"/>
    </source>
</evidence>
<organism evidence="3 4">
    <name type="scientific">Cannabis sativa</name>
    <name type="common">Hemp</name>
    <name type="synonym">Marijuana</name>
    <dbReference type="NCBI Taxonomy" id="3483"/>
    <lineage>
        <taxon>Eukaryota</taxon>
        <taxon>Viridiplantae</taxon>
        <taxon>Streptophyta</taxon>
        <taxon>Embryophyta</taxon>
        <taxon>Tracheophyta</taxon>
        <taxon>Spermatophyta</taxon>
        <taxon>Magnoliopsida</taxon>
        <taxon>eudicotyledons</taxon>
        <taxon>Gunneridae</taxon>
        <taxon>Pentapetalae</taxon>
        <taxon>rosids</taxon>
        <taxon>fabids</taxon>
        <taxon>Rosales</taxon>
        <taxon>Cannabaceae</taxon>
        <taxon>Cannabis</taxon>
    </lineage>
</organism>
<sequence>MHLDKAPSPDGMGPDFYQHHWDIVGLDIVQLVKSFFETEDLPLDINETNLVLIPKKKNFSTMGDLRPIALWFSSLIRRYEADRIIQGCRVANGAPSVTHMFFVDGNYLFCQATQNVADSMNRLLHSFELASGQRVNATKSSIFFSPNTNGAVKYHICSTLGMPETTYGSFYLGLPNIIGRKKTIILGFLKNKIIARINSWDVKSLWQVFGRERRVLMAKESSGSHGIDWLFTKIWEVWGFVIFLTLTLLCLLSKGDGCYVLSHLLLANIWSAQHLVRSGVRRIIGTGTATSILAHPWLPDNNNPFVTSTTPGLNQHTVISLFHVHTRSWNDSLVRDMFNVRDSTLILSIPLSFYATNNHWAWIGEKTGHFSVKSAYKLLQTQKSNRLRDNNFGFWRKLWHLKIPPKVKNFMWRAVSDVLPTCLQLVSKGASVSPMCLVCHHTAETATHILLNCPFALACRQNADLVPYANFVGTIEHFLHLVFTGFNDDISCCVVMLCWSLWKARNTLVWDKKASSPPQVVSSAWTILDHWLKAQDKMSLLSPSMLDVGNNFEHWTKPVDNTIKINVDGATFENVNAYGYSIVARDSEGNVIDFVAKYFHGSFSTEVVEALGVKEALSWLKDKGWNMVEVETDSLLTVQSIFNQQHMTSVFGLIIYDCKSFLSSLPNVSLCFVKRSANKIAHYVARRSCFYSDRSIYDANILVDYNANL</sequence>
<dbReference type="InterPro" id="IPR044730">
    <property type="entry name" value="RNase_H-like_dom_plant"/>
</dbReference>